<keyword evidence="3" id="KW-0347">Helicase</keyword>
<dbReference type="InterPro" id="IPR027417">
    <property type="entry name" value="P-loop_NTPase"/>
</dbReference>
<gene>
    <name evidence="8" type="ORF">ATL40_0072</name>
</gene>
<dbReference type="RefSeq" id="WP_098467791.1">
    <property type="nucleotide sequence ID" value="NZ_PDJD01000001.1"/>
</dbReference>
<dbReference type="GO" id="GO:0005524">
    <property type="term" value="F:ATP binding"/>
    <property type="evidence" value="ECO:0007669"/>
    <property type="project" value="UniProtKB-KW"/>
</dbReference>
<dbReference type="Proteomes" id="UP000224915">
    <property type="component" value="Unassembled WGS sequence"/>
</dbReference>
<proteinExistence type="predicted"/>
<evidence type="ECO:0000259" key="6">
    <source>
        <dbReference type="PROSITE" id="PS51192"/>
    </source>
</evidence>
<dbReference type="PANTHER" id="PTHR45766">
    <property type="entry name" value="DNA ANNEALING HELICASE AND ENDONUCLEASE ZRANB3 FAMILY MEMBER"/>
    <property type="match status" value="1"/>
</dbReference>
<dbReference type="GO" id="GO:0016787">
    <property type="term" value="F:hydrolase activity"/>
    <property type="evidence" value="ECO:0007669"/>
    <property type="project" value="UniProtKB-KW"/>
</dbReference>
<dbReference type="Pfam" id="PF00176">
    <property type="entry name" value="SNF2-rel_dom"/>
    <property type="match status" value="1"/>
</dbReference>
<keyword evidence="2" id="KW-0378">Hydrolase</keyword>
<feature type="compositionally biased region" description="Low complexity" evidence="5">
    <location>
        <begin position="1008"/>
        <end position="1025"/>
    </location>
</feature>
<dbReference type="InterPro" id="IPR014001">
    <property type="entry name" value="Helicase_ATP-bd"/>
</dbReference>
<dbReference type="InterPro" id="IPR000330">
    <property type="entry name" value="SNF2_N"/>
</dbReference>
<keyword evidence="9" id="KW-1185">Reference proteome</keyword>
<keyword evidence="1" id="KW-0547">Nucleotide-binding</keyword>
<dbReference type="PROSITE" id="PS51192">
    <property type="entry name" value="HELICASE_ATP_BIND_1"/>
    <property type="match status" value="1"/>
</dbReference>
<dbReference type="InterPro" id="IPR001650">
    <property type="entry name" value="Helicase_C-like"/>
</dbReference>
<feature type="region of interest" description="Disordered" evidence="5">
    <location>
        <begin position="693"/>
        <end position="718"/>
    </location>
</feature>
<dbReference type="CDD" id="cd18793">
    <property type="entry name" value="SF2_C_SNF"/>
    <property type="match status" value="1"/>
</dbReference>
<feature type="region of interest" description="Disordered" evidence="5">
    <location>
        <begin position="428"/>
        <end position="458"/>
    </location>
</feature>
<evidence type="ECO:0000256" key="2">
    <source>
        <dbReference type="ARBA" id="ARBA00022801"/>
    </source>
</evidence>
<comment type="caution">
    <text evidence="8">The sequence shown here is derived from an EMBL/GenBank/DDBJ whole genome shotgun (WGS) entry which is preliminary data.</text>
</comment>
<reference evidence="8 9" key="1">
    <citation type="submission" date="2017-10" db="EMBL/GenBank/DDBJ databases">
        <title>Sequencing the genomes of 1000 actinobacteria strains.</title>
        <authorList>
            <person name="Klenk H.-P."/>
        </authorList>
    </citation>
    <scope>NUCLEOTIDE SEQUENCE [LARGE SCALE GENOMIC DNA]</scope>
    <source>
        <strain evidence="8 9">DSM 21801</strain>
    </source>
</reference>
<evidence type="ECO:0000259" key="7">
    <source>
        <dbReference type="PROSITE" id="PS51194"/>
    </source>
</evidence>
<evidence type="ECO:0000313" key="9">
    <source>
        <dbReference type="Proteomes" id="UP000224915"/>
    </source>
</evidence>
<dbReference type="PROSITE" id="PS51194">
    <property type="entry name" value="HELICASE_CTER"/>
    <property type="match status" value="1"/>
</dbReference>
<evidence type="ECO:0000256" key="1">
    <source>
        <dbReference type="ARBA" id="ARBA00022741"/>
    </source>
</evidence>
<dbReference type="GO" id="GO:0004386">
    <property type="term" value="F:helicase activity"/>
    <property type="evidence" value="ECO:0007669"/>
    <property type="project" value="UniProtKB-KW"/>
</dbReference>
<dbReference type="SMART" id="SM00487">
    <property type="entry name" value="DEXDc"/>
    <property type="match status" value="1"/>
</dbReference>
<dbReference type="OrthoDB" id="9814088at2"/>
<feature type="domain" description="Helicase ATP-binding" evidence="6">
    <location>
        <begin position="156"/>
        <end position="325"/>
    </location>
</feature>
<dbReference type="SMART" id="SM00490">
    <property type="entry name" value="HELICc"/>
    <property type="match status" value="1"/>
</dbReference>
<keyword evidence="4" id="KW-0067">ATP-binding</keyword>
<feature type="compositionally biased region" description="Polar residues" evidence="5">
    <location>
        <begin position="1"/>
        <end position="23"/>
    </location>
</feature>
<dbReference type="PANTHER" id="PTHR45766:SF6">
    <property type="entry name" value="SWI_SNF-RELATED MATRIX-ASSOCIATED ACTIN-DEPENDENT REGULATOR OF CHROMATIN SUBFAMILY A-LIKE PROTEIN 1"/>
    <property type="match status" value="1"/>
</dbReference>
<organism evidence="8 9">
    <name type="scientific">Serinibacter salmoneus</name>
    <dbReference type="NCBI Taxonomy" id="556530"/>
    <lineage>
        <taxon>Bacteria</taxon>
        <taxon>Bacillati</taxon>
        <taxon>Actinomycetota</taxon>
        <taxon>Actinomycetes</taxon>
        <taxon>Micrococcales</taxon>
        <taxon>Beutenbergiaceae</taxon>
        <taxon>Serinibacter</taxon>
    </lineage>
</organism>
<name>A0A2A9CVU1_9MICO</name>
<dbReference type="InterPro" id="IPR057342">
    <property type="entry name" value="DEXDc_RapA"/>
</dbReference>
<dbReference type="Gene3D" id="3.40.50.10810">
    <property type="entry name" value="Tandem AAA-ATPase domain"/>
    <property type="match status" value="1"/>
</dbReference>
<feature type="region of interest" description="Disordered" evidence="5">
    <location>
        <begin position="1"/>
        <end position="27"/>
    </location>
</feature>
<dbReference type="InterPro" id="IPR038718">
    <property type="entry name" value="SNF2-like_sf"/>
</dbReference>
<evidence type="ECO:0000256" key="3">
    <source>
        <dbReference type="ARBA" id="ARBA00022806"/>
    </source>
</evidence>
<dbReference type="SUPFAM" id="SSF52540">
    <property type="entry name" value="P-loop containing nucleoside triphosphate hydrolases"/>
    <property type="match status" value="2"/>
</dbReference>
<evidence type="ECO:0000256" key="5">
    <source>
        <dbReference type="SAM" id="MobiDB-lite"/>
    </source>
</evidence>
<evidence type="ECO:0000313" key="8">
    <source>
        <dbReference type="EMBL" id="PFG18534.1"/>
    </source>
</evidence>
<dbReference type="CDD" id="cd18011">
    <property type="entry name" value="DEXDc_RapA"/>
    <property type="match status" value="1"/>
</dbReference>
<dbReference type="InterPro" id="IPR049730">
    <property type="entry name" value="SNF2/RAD54-like_C"/>
</dbReference>
<dbReference type="EMBL" id="PDJD01000001">
    <property type="protein sequence ID" value="PFG18534.1"/>
    <property type="molecule type" value="Genomic_DNA"/>
</dbReference>
<sequence>MNPSTTATSQVSTPADASPTHQQADPAHNVTATFTAAPGSTVEVRDEEWLVTAVEPGAPDPQTQEPTFFVSAIGLTGITKDTEATFWTQLDTITQSDPRHTRVVADGSPGHRKSRLWLESMLRKTPVPVGAEELTVSTQALADPLPYQHQAVRQALAPDNLRPRILLADAVGLGKTLEIGMILAELVRRGRGDRILIVTPKHVLEQMQFELWTRFALPFVRLDSTGIQRIRQKLPANRNPFTYFKRVIISIDTLKSDKYVNHLRRQQWDAVVIDESHNVTNASSQNNRLATTLAERTDALILASATPHNGKAESFAELVRMLEPSAVSPTGELDEDQVKRLIIRRHRHHPDVAGVVGADWAERMPPHNLLIDASPEENAIAEELEHTWLWPASGTNPYSGSTKGLFPWTLAKAFLSSPAALAETVRERRKRLANQPTPNQPAPNQPPTNEQVTDQAKEQQALTTLEHLAERAEAGTSAKYDALLAHLRTIGVSKTSPTRAVVFAERLATLHWLRERLARDLKMTTEQVAVMHGGLTDVDQQKIVESFKLESSPIRVLITGDVASEGVNLHTQCHHLIHFDIPWSLIRIEQRNGRIDRYGQKHRPVITTLLLNPSTERFAGDIRVLTRLMEREDEAHRALGDSASLMGEYDVKAEEDSIRQVLSGTKQLDDVVHSVEEVRTAGGPTGMLARLMAKRAAPAKPSEEPAQPNQSRPATASGLYDGELDFLSDALAEALVTPEKDVPNGVAWQTHPGHGIAQLDVSGAQTKDLRQRLEVLPQSYLADRKVTRTFKLATTAVAGKREIAQARSNESTSLWPEAHYLSPLHPLLEWAADRSLAALGRGRVYVVRGDVADPSVLLQGTLTNARGQVIATSYTHVLFPGAPSVRPAFAQPFATAAEAVAALRLAEVNTGGVPGAAAWGALIPVAVDEAQAMIGNQVAAIEAATRDRIEAWRARSSRWQQQAARETQRSTVRQRTAMVAAEEDLAASMNPERTLIRPLLVVVPPGDLSDLTPGDLPPGDLTPGDQTPASENGAL</sequence>
<evidence type="ECO:0000256" key="4">
    <source>
        <dbReference type="ARBA" id="ARBA00022840"/>
    </source>
</evidence>
<feature type="region of interest" description="Disordered" evidence="5">
    <location>
        <begin position="1008"/>
        <end position="1035"/>
    </location>
</feature>
<protein>
    <submittedName>
        <fullName evidence="8">SNF2 domain-containing protein</fullName>
    </submittedName>
</protein>
<accession>A0A2A9CVU1</accession>
<dbReference type="Pfam" id="PF00271">
    <property type="entry name" value="Helicase_C"/>
    <property type="match status" value="1"/>
</dbReference>
<dbReference type="Gene3D" id="3.40.50.300">
    <property type="entry name" value="P-loop containing nucleotide triphosphate hydrolases"/>
    <property type="match status" value="1"/>
</dbReference>
<dbReference type="AlphaFoldDB" id="A0A2A9CVU1"/>
<feature type="domain" description="Helicase C-terminal" evidence="7">
    <location>
        <begin position="479"/>
        <end position="652"/>
    </location>
</feature>